<proteinExistence type="inferred from homology"/>
<evidence type="ECO:0000313" key="2">
    <source>
        <dbReference type="EMBL" id="KWX23985.1"/>
    </source>
</evidence>
<dbReference type="InterPro" id="IPR036610">
    <property type="entry name" value="PEBP-like_sf"/>
</dbReference>
<dbReference type="EMBL" id="LGTW01000006">
    <property type="protein sequence ID" value="KWX23985.1"/>
    <property type="molecule type" value="Genomic_DNA"/>
</dbReference>
<dbReference type="InterPro" id="IPR005247">
    <property type="entry name" value="YbhB_YbcL/LppC-like"/>
</dbReference>
<dbReference type="PANTHER" id="PTHR30289:SF1">
    <property type="entry name" value="PEBP (PHOSPHATIDYLETHANOLAMINE-BINDING PROTEIN) FAMILY PROTEIN"/>
    <property type="match status" value="1"/>
</dbReference>
<evidence type="ECO:0000256" key="1">
    <source>
        <dbReference type="ARBA" id="ARBA00007120"/>
    </source>
</evidence>
<dbReference type="CDD" id="cd00865">
    <property type="entry name" value="PEBP_bact_arch"/>
    <property type="match status" value="1"/>
</dbReference>
<dbReference type="Pfam" id="PF01161">
    <property type="entry name" value="PBP"/>
    <property type="match status" value="1"/>
</dbReference>
<dbReference type="AlphaFoldDB" id="A0A132PNU1"/>
<dbReference type="PANTHER" id="PTHR30289">
    <property type="entry name" value="UNCHARACTERIZED PROTEIN YBCL-RELATED"/>
    <property type="match status" value="1"/>
</dbReference>
<reference evidence="2 3" key="1">
    <citation type="submission" date="2015-07" db="EMBL/GenBank/DDBJ databases">
        <title>A draft genome sequence of Mycobacterium wolinskyi.</title>
        <authorList>
            <person name="de Man T.J."/>
            <person name="Perry K.A."/>
            <person name="Coulliette A.D."/>
            <person name="Jensen B."/>
            <person name="Toney N.C."/>
            <person name="Limbago B.M."/>
            <person name="Noble-Wang J."/>
        </authorList>
    </citation>
    <scope>NUCLEOTIDE SEQUENCE [LARGE SCALE GENOMIC DNA]</scope>
    <source>
        <strain evidence="2 3">CDC_01</strain>
    </source>
</reference>
<sequence length="183" mass="19601">MTALRERIGIALRPVRAGRHRSRLAALAPASTIQLRSPMFSDGAAIPVKHAGRGVGDNVSPPLKWTGVPENAAALVLVIEDDDVPLPRPLMHTVAVLDPTLSQIDEGSLQPGTPGLRFLKTALGYGYSGPRPIPGHGTHHYRFYLFATSAPVPDDVTTRLGLMRVLRDSVTACGVLTGTYQRP</sequence>
<protein>
    <submittedName>
        <fullName evidence="2">Phosphatidylethanolamine-binding protein</fullName>
    </submittedName>
</protein>
<dbReference type="Gene3D" id="3.90.280.10">
    <property type="entry name" value="PEBP-like"/>
    <property type="match status" value="1"/>
</dbReference>
<comment type="caution">
    <text evidence="2">The sequence shown here is derived from an EMBL/GenBank/DDBJ whole genome shotgun (WGS) entry which is preliminary data.</text>
</comment>
<gene>
    <name evidence="2" type="ORF">AFM11_11485</name>
</gene>
<dbReference type="Proteomes" id="UP000070612">
    <property type="component" value="Unassembled WGS sequence"/>
</dbReference>
<evidence type="ECO:0000313" key="3">
    <source>
        <dbReference type="Proteomes" id="UP000070612"/>
    </source>
</evidence>
<dbReference type="SUPFAM" id="SSF49777">
    <property type="entry name" value="PEBP-like"/>
    <property type="match status" value="1"/>
</dbReference>
<comment type="similarity">
    <text evidence="1">Belongs to the UPF0098 family.</text>
</comment>
<dbReference type="InterPro" id="IPR008914">
    <property type="entry name" value="PEBP"/>
</dbReference>
<dbReference type="RefSeq" id="WP_067848261.1">
    <property type="nucleotide sequence ID" value="NZ_LGTW01000006.1"/>
</dbReference>
<dbReference type="PATRIC" id="fig|59750.3.peg.6373"/>
<accession>A0A132PNU1</accession>
<keyword evidence="3" id="KW-1185">Reference proteome</keyword>
<organism evidence="2 3">
    <name type="scientific">Mycolicibacterium wolinskyi</name>
    <dbReference type="NCBI Taxonomy" id="59750"/>
    <lineage>
        <taxon>Bacteria</taxon>
        <taxon>Bacillati</taxon>
        <taxon>Actinomycetota</taxon>
        <taxon>Actinomycetes</taxon>
        <taxon>Mycobacteriales</taxon>
        <taxon>Mycobacteriaceae</taxon>
        <taxon>Mycolicibacterium</taxon>
    </lineage>
</organism>
<name>A0A132PNU1_9MYCO</name>